<accession>A0ABV2Z6X3</accession>
<evidence type="ECO:0008006" key="5">
    <source>
        <dbReference type="Google" id="ProtNLM"/>
    </source>
</evidence>
<evidence type="ECO:0000256" key="2">
    <source>
        <dbReference type="SAM" id="Phobius"/>
    </source>
</evidence>
<keyword evidence="4" id="KW-1185">Reference proteome</keyword>
<keyword evidence="2" id="KW-1133">Transmembrane helix</keyword>
<dbReference type="EMBL" id="JBEZVI010000029">
    <property type="protein sequence ID" value="MEU3713753.1"/>
    <property type="molecule type" value="Genomic_DNA"/>
</dbReference>
<keyword evidence="2" id="KW-0472">Membrane</keyword>
<feature type="transmembrane region" description="Helical" evidence="2">
    <location>
        <begin position="209"/>
        <end position="230"/>
    </location>
</feature>
<feature type="region of interest" description="Disordered" evidence="1">
    <location>
        <begin position="54"/>
        <end position="122"/>
    </location>
</feature>
<proteinExistence type="predicted"/>
<dbReference type="Proteomes" id="UP001550853">
    <property type="component" value="Unassembled WGS sequence"/>
</dbReference>
<evidence type="ECO:0000313" key="3">
    <source>
        <dbReference type="EMBL" id="MEU3713753.1"/>
    </source>
</evidence>
<feature type="compositionally biased region" description="Low complexity" evidence="1">
    <location>
        <begin position="7"/>
        <end position="21"/>
    </location>
</feature>
<dbReference type="SUPFAM" id="SSF103473">
    <property type="entry name" value="MFS general substrate transporter"/>
    <property type="match status" value="1"/>
</dbReference>
<name>A0ABV2Z6X3_9ACTN</name>
<sequence length="237" mass="24519">MGNRFTLAPGGAAPPHLAGADELGDGDGDVDWWLAQPEASGAGETVPGFVGGIEIPEIWKRPGEDDDKEKAQAGEEAGEKAADGAPEAGRPLPGLLRRTLGRKKAAPAAEPPAPEPAAEKAPAARIRLSPVVTLAVVLLLAGAVLGSWFALAAGWAVTFLSRRLTHNEAKFAALGVPGLLAGGAAVWMWGRATGRWGDPIASGKMGAVLLDGLPLLVRVAAVASAVFLVWRMRRWAR</sequence>
<gene>
    <name evidence="3" type="ORF">AB0E61_27110</name>
</gene>
<feature type="transmembrane region" description="Helical" evidence="2">
    <location>
        <begin position="171"/>
        <end position="189"/>
    </location>
</feature>
<protein>
    <recommendedName>
        <fullName evidence="5">Integral membrane protein</fullName>
    </recommendedName>
</protein>
<evidence type="ECO:0000313" key="4">
    <source>
        <dbReference type="Proteomes" id="UP001550853"/>
    </source>
</evidence>
<feature type="compositionally biased region" description="Low complexity" evidence="1">
    <location>
        <begin position="83"/>
        <end position="98"/>
    </location>
</feature>
<feature type="region of interest" description="Disordered" evidence="1">
    <location>
        <begin position="1"/>
        <end position="33"/>
    </location>
</feature>
<dbReference type="InterPro" id="IPR036259">
    <property type="entry name" value="MFS_trans_sf"/>
</dbReference>
<feature type="transmembrane region" description="Helical" evidence="2">
    <location>
        <begin position="134"/>
        <end position="159"/>
    </location>
</feature>
<dbReference type="RefSeq" id="WP_157848046.1">
    <property type="nucleotide sequence ID" value="NZ_JBEZVI010000029.1"/>
</dbReference>
<comment type="caution">
    <text evidence="3">The sequence shown here is derived from an EMBL/GenBank/DDBJ whole genome shotgun (WGS) entry which is preliminary data.</text>
</comment>
<feature type="compositionally biased region" description="Basic and acidic residues" evidence="1">
    <location>
        <begin position="57"/>
        <end position="82"/>
    </location>
</feature>
<keyword evidence="2" id="KW-0812">Transmembrane</keyword>
<organism evidence="3 4">
    <name type="scientific">Streptomyces catenulae</name>
    <dbReference type="NCBI Taxonomy" id="66875"/>
    <lineage>
        <taxon>Bacteria</taxon>
        <taxon>Bacillati</taxon>
        <taxon>Actinomycetota</taxon>
        <taxon>Actinomycetes</taxon>
        <taxon>Kitasatosporales</taxon>
        <taxon>Streptomycetaceae</taxon>
        <taxon>Streptomyces</taxon>
    </lineage>
</organism>
<evidence type="ECO:0000256" key="1">
    <source>
        <dbReference type="SAM" id="MobiDB-lite"/>
    </source>
</evidence>
<reference evidence="3 4" key="1">
    <citation type="submission" date="2024-06" db="EMBL/GenBank/DDBJ databases">
        <title>The Natural Products Discovery Center: Release of the First 8490 Sequenced Strains for Exploring Actinobacteria Biosynthetic Diversity.</title>
        <authorList>
            <person name="Kalkreuter E."/>
            <person name="Kautsar S.A."/>
            <person name="Yang D."/>
            <person name="Bader C.D."/>
            <person name="Teijaro C.N."/>
            <person name="Fluegel L."/>
            <person name="Davis C.M."/>
            <person name="Simpson J.R."/>
            <person name="Lauterbach L."/>
            <person name="Steele A.D."/>
            <person name="Gui C."/>
            <person name="Meng S."/>
            <person name="Li G."/>
            <person name="Viehrig K."/>
            <person name="Ye F."/>
            <person name="Su P."/>
            <person name="Kiefer A.F."/>
            <person name="Nichols A."/>
            <person name="Cepeda A.J."/>
            <person name="Yan W."/>
            <person name="Fan B."/>
            <person name="Jiang Y."/>
            <person name="Adhikari A."/>
            <person name="Zheng C.-J."/>
            <person name="Schuster L."/>
            <person name="Cowan T.M."/>
            <person name="Smanski M.J."/>
            <person name="Chevrette M.G."/>
            <person name="De Carvalho L.P.S."/>
            <person name="Shen B."/>
        </authorList>
    </citation>
    <scope>NUCLEOTIDE SEQUENCE [LARGE SCALE GENOMIC DNA]</scope>
    <source>
        <strain evidence="3 4">NPDC033039</strain>
    </source>
</reference>